<name>K0ZHI3_9ACTO</name>
<dbReference type="HOGENOM" id="CLU_078518_2_1_11"/>
<keyword evidence="4 7" id="KW-0813">Transport</keyword>
<dbReference type="SUPFAM" id="SSF109755">
    <property type="entry name" value="PhoU-like"/>
    <property type="match status" value="1"/>
</dbReference>
<feature type="domain" description="PhoU" evidence="8">
    <location>
        <begin position="17"/>
        <end position="104"/>
    </location>
</feature>
<dbReference type="GO" id="GO:0006817">
    <property type="term" value="P:phosphate ion transport"/>
    <property type="evidence" value="ECO:0007669"/>
    <property type="project" value="UniProtKB-KW"/>
</dbReference>
<evidence type="ECO:0000256" key="6">
    <source>
        <dbReference type="ARBA" id="ARBA00022592"/>
    </source>
</evidence>
<dbReference type="STRING" id="883077.HMPREF9241_00614"/>
<dbReference type="eggNOG" id="COG0704">
    <property type="taxonomic scope" value="Bacteria"/>
</dbReference>
<dbReference type="GO" id="GO:0045936">
    <property type="term" value="P:negative regulation of phosphate metabolic process"/>
    <property type="evidence" value="ECO:0007669"/>
    <property type="project" value="InterPro"/>
</dbReference>
<keyword evidence="5 7" id="KW-0963">Cytoplasm</keyword>
<proteinExistence type="inferred from homology"/>
<sequence>MRIKFERHLNTLTSELITMGSLCEEAILGAEKALALGNIESIQYVQELSEEIRQTERTIERRCLALVLHEQPVAKDLHLVSAALKMITDMKRIGDQAQEITEIVAFFNGRHLPDIDTTSMMAEATRSMLSNAIQAFVARDVDKALGVVADDDIVDSYFNQMKSNIIHMIANGSTDGELALDLLIIAKYFERIGDHATNIAEWIVFSVTGQHEDEI</sequence>
<dbReference type="Proteomes" id="UP000003994">
    <property type="component" value="Unassembled WGS sequence"/>
</dbReference>
<evidence type="ECO:0000256" key="1">
    <source>
        <dbReference type="ARBA" id="ARBA00004496"/>
    </source>
</evidence>
<protein>
    <recommendedName>
        <fullName evidence="7">Phosphate-specific transport system accessory protein PhoU</fullName>
    </recommendedName>
</protein>
<evidence type="ECO:0000256" key="2">
    <source>
        <dbReference type="ARBA" id="ARBA00008107"/>
    </source>
</evidence>
<dbReference type="NCBIfam" id="TIGR02135">
    <property type="entry name" value="phoU_full"/>
    <property type="match status" value="1"/>
</dbReference>
<dbReference type="PANTHER" id="PTHR42930:SF3">
    <property type="entry name" value="PHOSPHATE-SPECIFIC TRANSPORT SYSTEM ACCESSORY PROTEIN PHOU"/>
    <property type="match status" value="1"/>
</dbReference>
<dbReference type="GO" id="GO:0005737">
    <property type="term" value="C:cytoplasm"/>
    <property type="evidence" value="ECO:0007669"/>
    <property type="project" value="UniProtKB-SubCell"/>
</dbReference>
<gene>
    <name evidence="9" type="ORF">HMPREF9241_00614</name>
</gene>
<organism evidence="9 10">
    <name type="scientific">Schaalia turicensis ACS-279-V-Col4</name>
    <dbReference type="NCBI Taxonomy" id="883077"/>
    <lineage>
        <taxon>Bacteria</taxon>
        <taxon>Bacillati</taxon>
        <taxon>Actinomycetota</taxon>
        <taxon>Actinomycetes</taxon>
        <taxon>Actinomycetales</taxon>
        <taxon>Actinomycetaceae</taxon>
        <taxon>Schaalia</taxon>
    </lineage>
</organism>
<dbReference type="RefSeq" id="WP_006680819.1">
    <property type="nucleotide sequence ID" value="NZ_JH815208.1"/>
</dbReference>
<dbReference type="FunFam" id="1.20.58.220:FF:000004">
    <property type="entry name" value="Phosphate-specific transport system accessory protein PhoU"/>
    <property type="match status" value="1"/>
</dbReference>
<feature type="domain" description="PhoU" evidence="8">
    <location>
        <begin position="121"/>
        <end position="203"/>
    </location>
</feature>
<comment type="similarity">
    <text evidence="2 7">Belongs to the PhoU family.</text>
</comment>
<evidence type="ECO:0000256" key="5">
    <source>
        <dbReference type="ARBA" id="ARBA00022490"/>
    </source>
</evidence>
<comment type="function">
    <text evidence="7">Plays a role in the regulation of phosphate uptake.</text>
</comment>
<dbReference type="Pfam" id="PF01895">
    <property type="entry name" value="PhoU"/>
    <property type="match status" value="2"/>
</dbReference>
<keyword evidence="10" id="KW-1185">Reference proteome</keyword>
<comment type="subunit">
    <text evidence="3 7">Homodimer.</text>
</comment>
<evidence type="ECO:0000313" key="9">
    <source>
        <dbReference type="EMBL" id="EJZ87025.1"/>
    </source>
</evidence>
<evidence type="ECO:0000313" key="10">
    <source>
        <dbReference type="Proteomes" id="UP000003994"/>
    </source>
</evidence>
<evidence type="ECO:0000256" key="3">
    <source>
        <dbReference type="ARBA" id="ARBA00011738"/>
    </source>
</evidence>
<dbReference type="PANTHER" id="PTHR42930">
    <property type="entry name" value="PHOSPHATE-SPECIFIC TRANSPORT SYSTEM ACCESSORY PROTEIN PHOU"/>
    <property type="match status" value="1"/>
</dbReference>
<dbReference type="InterPro" id="IPR038078">
    <property type="entry name" value="PhoU-like_sf"/>
</dbReference>
<dbReference type="AlphaFoldDB" id="K0ZHI3"/>
<evidence type="ECO:0000259" key="8">
    <source>
        <dbReference type="Pfam" id="PF01895"/>
    </source>
</evidence>
<accession>K0ZHI3</accession>
<dbReference type="EMBL" id="AGWQ01000004">
    <property type="protein sequence ID" value="EJZ87025.1"/>
    <property type="molecule type" value="Genomic_DNA"/>
</dbReference>
<dbReference type="GO" id="GO:0030643">
    <property type="term" value="P:intracellular phosphate ion homeostasis"/>
    <property type="evidence" value="ECO:0007669"/>
    <property type="project" value="InterPro"/>
</dbReference>
<dbReference type="PATRIC" id="fig|883077.3.peg.611"/>
<comment type="subcellular location">
    <subcellularLocation>
        <location evidence="1 7">Cytoplasm</location>
    </subcellularLocation>
</comment>
<reference evidence="9 10" key="1">
    <citation type="submission" date="2012-07" db="EMBL/GenBank/DDBJ databases">
        <title>The Genome Sequence of Actinomyces turicensis ACS-279-V-COL4.</title>
        <authorList>
            <consortium name="The Broad Institute Genome Sequencing Platform"/>
            <person name="Earl A."/>
            <person name="Ward D."/>
            <person name="Feldgarden M."/>
            <person name="Gevers D."/>
            <person name="Saerens B."/>
            <person name="Vaneechoutte M."/>
            <person name="Walker B."/>
            <person name="Young S.K."/>
            <person name="Zeng Q."/>
            <person name="Gargeya S."/>
            <person name="Fitzgerald M."/>
            <person name="Haas B."/>
            <person name="Abouelleil A."/>
            <person name="Alvarado L."/>
            <person name="Arachchi H.M."/>
            <person name="Berlin A."/>
            <person name="Chapman S.B."/>
            <person name="Goldberg J."/>
            <person name="Griggs A."/>
            <person name="Gujja S."/>
            <person name="Hansen M."/>
            <person name="Howarth C."/>
            <person name="Imamovic A."/>
            <person name="Larimer J."/>
            <person name="McCowen C."/>
            <person name="Montmayeur A."/>
            <person name="Murphy C."/>
            <person name="Neiman D."/>
            <person name="Pearson M."/>
            <person name="Priest M."/>
            <person name="Roberts A."/>
            <person name="Saif S."/>
            <person name="Shea T."/>
            <person name="Sisk P."/>
            <person name="Sykes S."/>
            <person name="Wortman J."/>
            <person name="Nusbaum C."/>
            <person name="Birren B."/>
        </authorList>
    </citation>
    <scope>NUCLEOTIDE SEQUENCE [LARGE SCALE GENOMIC DNA]</scope>
    <source>
        <strain evidence="9 10">ACS-279-V-Col4</strain>
    </source>
</reference>
<comment type="caution">
    <text evidence="9">The sequence shown here is derived from an EMBL/GenBank/DDBJ whole genome shotgun (WGS) entry which is preliminary data.</text>
</comment>
<dbReference type="Gene3D" id="1.20.58.220">
    <property type="entry name" value="Phosphate transport system protein phou homolog 2, domain 2"/>
    <property type="match status" value="1"/>
</dbReference>
<keyword evidence="6 7" id="KW-0592">Phosphate transport</keyword>
<dbReference type="PIRSF" id="PIRSF003107">
    <property type="entry name" value="PhoU"/>
    <property type="match status" value="1"/>
</dbReference>
<evidence type="ECO:0000256" key="7">
    <source>
        <dbReference type="PIRNR" id="PIRNR003107"/>
    </source>
</evidence>
<dbReference type="InterPro" id="IPR028366">
    <property type="entry name" value="PhoU"/>
</dbReference>
<dbReference type="InterPro" id="IPR026022">
    <property type="entry name" value="PhoU_dom"/>
</dbReference>
<evidence type="ECO:0000256" key="4">
    <source>
        <dbReference type="ARBA" id="ARBA00022448"/>
    </source>
</evidence>